<proteinExistence type="inferred from homology"/>
<evidence type="ECO:0000313" key="5">
    <source>
        <dbReference type="Proteomes" id="UP000222564"/>
    </source>
</evidence>
<reference evidence="4 5" key="1">
    <citation type="submission" date="2013-09" db="EMBL/GenBank/DDBJ databases">
        <title>Biodegradation of hydrocarbons in the deep terrestrial subsurface : characterization of a microbial consortium composed of two Desulfotomaculum species originating from a deep geological formation.</title>
        <authorList>
            <person name="Aullo T."/>
            <person name="Berlendis S."/>
            <person name="Lascourreges J.-F."/>
            <person name="Dessort D."/>
            <person name="Saint-Laurent S."/>
            <person name="Schraauwers B."/>
            <person name="Mas J."/>
            <person name="Magot M."/>
            <person name="Ranchou-Peyruse A."/>
        </authorList>
    </citation>
    <scope>NUCLEOTIDE SEQUENCE [LARGE SCALE GENOMIC DNA]</scope>
    <source>
        <strain evidence="4 5">Bs107</strain>
    </source>
</reference>
<dbReference type="InterPro" id="IPR006015">
    <property type="entry name" value="Universal_stress_UspA"/>
</dbReference>
<dbReference type="Gene3D" id="3.40.50.620">
    <property type="entry name" value="HUPs"/>
    <property type="match status" value="1"/>
</dbReference>
<organism evidence="4 5">
    <name type="scientific">Desulforamulus profundi</name>
    <dbReference type="NCBI Taxonomy" id="1383067"/>
    <lineage>
        <taxon>Bacteria</taxon>
        <taxon>Bacillati</taxon>
        <taxon>Bacillota</taxon>
        <taxon>Clostridia</taxon>
        <taxon>Eubacteriales</taxon>
        <taxon>Peptococcaceae</taxon>
        <taxon>Desulforamulus</taxon>
    </lineage>
</organism>
<comment type="caution">
    <text evidence="4">The sequence shown here is derived from an EMBL/GenBank/DDBJ whole genome shotgun (WGS) entry which is preliminary data.</text>
</comment>
<protein>
    <submittedName>
        <fullName evidence="4">Universal stress protein UspA</fullName>
    </submittedName>
</protein>
<evidence type="ECO:0000256" key="2">
    <source>
        <dbReference type="SAM" id="Phobius"/>
    </source>
</evidence>
<dbReference type="EMBL" id="AWQQ01000154">
    <property type="protein sequence ID" value="PHJ36735.1"/>
    <property type="molecule type" value="Genomic_DNA"/>
</dbReference>
<dbReference type="Proteomes" id="UP000222564">
    <property type="component" value="Unassembled WGS sequence"/>
</dbReference>
<dbReference type="PRINTS" id="PR01438">
    <property type="entry name" value="UNVRSLSTRESS"/>
</dbReference>
<dbReference type="RefSeq" id="WP_099084216.1">
    <property type="nucleotide sequence ID" value="NZ_AWQQ01000154.1"/>
</dbReference>
<dbReference type="AlphaFoldDB" id="A0A2C6MB60"/>
<evidence type="ECO:0000256" key="1">
    <source>
        <dbReference type="ARBA" id="ARBA00008791"/>
    </source>
</evidence>
<dbReference type="SUPFAM" id="SSF52402">
    <property type="entry name" value="Adenine nucleotide alpha hydrolases-like"/>
    <property type="match status" value="1"/>
</dbReference>
<dbReference type="InterPro" id="IPR014729">
    <property type="entry name" value="Rossmann-like_a/b/a_fold"/>
</dbReference>
<feature type="transmembrane region" description="Helical" evidence="2">
    <location>
        <begin position="211"/>
        <end position="236"/>
    </location>
</feature>
<dbReference type="OrthoDB" id="152484at2"/>
<comment type="similarity">
    <text evidence="1">Belongs to the universal stress protein A family.</text>
</comment>
<dbReference type="CDD" id="cd00293">
    <property type="entry name" value="USP-like"/>
    <property type="match status" value="1"/>
</dbReference>
<keyword evidence="5" id="KW-1185">Reference proteome</keyword>
<keyword evidence="2" id="KW-1133">Transmembrane helix</keyword>
<keyword evidence="2" id="KW-0812">Transmembrane</keyword>
<sequence>MKRLLVAIDGCAPSLGAAKKAIELAERYGAEVIILHVEEKTPMLPSEKTIESSMMKERVSDHPLELMAEYGKQVKVNLQLVKTQGKITGKILSVANEYMVDMIVIGDTARKGLEKLHFGSVAESVLKNSPLPVLVVKRGGVDISDIKSLAEDLNARLPGDEVESHIFYPYQESFRNNRVISFSFFGLFALVYFSTAIINSTTYQSVAAVPVAGIPLGVLAGFSVFPIALALCGVYLKTGGKQ</sequence>
<keyword evidence="2" id="KW-0472">Membrane</keyword>
<dbReference type="Pfam" id="PF00582">
    <property type="entry name" value="Usp"/>
    <property type="match status" value="1"/>
</dbReference>
<feature type="transmembrane region" description="Helical" evidence="2">
    <location>
        <begin position="179"/>
        <end position="199"/>
    </location>
</feature>
<evidence type="ECO:0000259" key="3">
    <source>
        <dbReference type="Pfam" id="PF00582"/>
    </source>
</evidence>
<name>A0A2C6MB60_9FIRM</name>
<dbReference type="InterPro" id="IPR006016">
    <property type="entry name" value="UspA"/>
</dbReference>
<gene>
    <name evidence="4" type="ORF">P378_20545</name>
</gene>
<dbReference type="PANTHER" id="PTHR46268:SF6">
    <property type="entry name" value="UNIVERSAL STRESS PROTEIN UP12"/>
    <property type="match status" value="1"/>
</dbReference>
<accession>A0A2C6MB60</accession>
<dbReference type="PANTHER" id="PTHR46268">
    <property type="entry name" value="STRESS RESPONSE PROTEIN NHAX"/>
    <property type="match status" value="1"/>
</dbReference>
<evidence type="ECO:0000313" key="4">
    <source>
        <dbReference type="EMBL" id="PHJ36735.1"/>
    </source>
</evidence>
<feature type="domain" description="UspA" evidence="3">
    <location>
        <begin position="1"/>
        <end position="137"/>
    </location>
</feature>